<dbReference type="Proteomes" id="UP000221024">
    <property type="component" value="Unassembled WGS sequence"/>
</dbReference>
<name>A0A2H3NMQ3_9BACT</name>
<feature type="transmembrane region" description="Helical" evidence="1">
    <location>
        <begin position="118"/>
        <end position="145"/>
    </location>
</feature>
<evidence type="ECO:0000313" key="2">
    <source>
        <dbReference type="EMBL" id="PEN07978.1"/>
    </source>
</evidence>
<keyword evidence="1" id="KW-0472">Membrane</keyword>
<keyword evidence="3" id="KW-1185">Reference proteome</keyword>
<protein>
    <recommendedName>
        <fullName evidence="4">DUF4149 domain-containing protein</fullName>
    </recommendedName>
</protein>
<feature type="transmembrane region" description="Helical" evidence="1">
    <location>
        <begin position="80"/>
        <end position="98"/>
    </location>
</feature>
<feature type="transmembrane region" description="Helical" evidence="1">
    <location>
        <begin position="12"/>
        <end position="31"/>
    </location>
</feature>
<sequence length="146" mass="15552">MDETFALRLLQAICFVWLGLVAGISLLEAPVKFTAPSVTREIGLDVGRHVFAALNWTELGLAALAGALCIVAWPEGALRWVLGGIGVILLLQTVWLLPELLSQAAAIVEGTIDEANTWFHLGYIALEAIKLSALGTAGWLLGAYIS</sequence>
<reference evidence="2 3" key="1">
    <citation type="submission" date="2017-10" db="EMBL/GenBank/DDBJ databases">
        <title>Draft genome of Longimonas halophila.</title>
        <authorList>
            <person name="Goh K.M."/>
            <person name="Shamsir M.S."/>
            <person name="Lim S.W."/>
        </authorList>
    </citation>
    <scope>NUCLEOTIDE SEQUENCE [LARGE SCALE GENOMIC DNA]</scope>
    <source>
        <strain evidence="2 3">KCTC 42399</strain>
    </source>
</reference>
<dbReference type="RefSeq" id="WP_098061702.1">
    <property type="nucleotide sequence ID" value="NZ_PDEP01000004.1"/>
</dbReference>
<keyword evidence="1" id="KW-0812">Transmembrane</keyword>
<feature type="transmembrane region" description="Helical" evidence="1">
    <location>
        <begin position="51"/>
        <end position="73"/>
    </location>
</feature>
<evidence type="ECO:0008006" key="4">
    <source>
        <dbReference type="Google" id="ProtNLM"/>
    </source>
</evidence>
<dbReference type="EMBL" id="PDEP01000004">
    <property type="protein sequence ID" value="PEN07978.1"/>
    <property type="molecule type" value="Genomic_DNA"/>
</dbReference>
<evidence type="ECO:0000313" key="3">
    <source>
        <dbReference type="Proteomes" id="UP000221024"/>
    </source>
</evidence>
<comment type="caution">
    <text evidence="2">The sequence shown here is derived from an EMBL/GenBank/DDBJ whole genome shotgun (WGS) entry which is preliminary data.</text>
</comment>
<dbReference type="AlphaFoldDB" id="A0A2H3NMQ3"/>
<gene>
    <name evidence="2" type="ORF">CRI93_05915</name>
</gene>
<proteinExistence type="predicted"/>
<accession>A0A2H3NMQ3</accession>
<dbReference type="OrthoDB" id="1098954at2"/>
<keyword evidence="1" id="KW-1133">Transmembrane helix</keyword>
<evidence type="ECO:0000256" key="1">
    <source>
        <dbReference type="SAM" id="Phobius"/>
    </source>
</evidence>
<organism evidence="2 3">
    <name type="scientific">Longimonas halophila</name>
    <dbReference type="NCBI Taxonomy" id="1469170"/>
    <lineage>
        <taxon>Bacteria</taxon>
        <taxon>Pseudomonadati</taxon>
        <taxon>Rhodothermota</taxon>
        <taxon>Rhodothermia</taxon>
        <taxon>Rhodothermales</taxon>
        <taxon>Salisaetaceae</taxon>
        <taxon>Longimonas</taxon>
    </lineage>
</organism>